<organism evidence="2 3">
    <name type="scientific">Luteimonas terricola</name>
    <dbReference type="NCBI Taxonomy" id="645597"/>
    <lineage>
        <taxon>Bacteria</taxon>
        <taxon>Pseudomonadati</taxon>
        <taxon>Pseudomonadota</taxon>
        <taxon>Gammaproteobacteria</taxon>
        <taxon>Lysobacterales</taxon>
        <taxon>Lysobacteraceae</taxon>
        <taxon>Luteimonas</taxon>
    </lineage>
</organism>
<accession>A0ABQ2EGY8</accession>
<gene>
    <name evidence="2" type="ORF">GCM10011394_20490</name>
</gene>
<proteinExistence type="predicted"/>
<evidence type="ECO:0008006" key="4">
    <source>
        <dbReference type="Google" id="ProtNLM"/>
    </source>
</evidence>
<dbReference type="EMBL" id="BMME01000001">
    <property type="protein sequence ID" value="GGK10979.1"/>
    <property type="molecule type" value="Genomic_DNA"/>
</dbReference>
<dbReference type="InterPro" id="IPR032092">
    <property type="entry name" value="PilW"/>
</dbReference>
<dbReference type="RefSeq" id="WP_132987122.1">
    <property type="nucleotide sequence ID" value="NZ_BMME01000001.1"/>
</dbReference>
<keyword evidence="1" id="KW-0812">Transmembrane</keyword>
<keyword evidence="3" id="KW-1185">Reference proteome</keyword>
<dbReference type="Pfam" id="PF07963">
    <property type="entry name" value="N_methyl"/>
    <property type="match status" value="1"/>
</dbReference>
<feature type="transmembrane region" description="Helical" evidence="1">
    <location>
        <begin position="20"/>
        <end position="42"/>
    </location>
</feature>
<reference evidence="3" key="1">
    <citation type="journal article" date="2019" name="Int. J. Syst. Evol. Microbiol.">
        <title>The Global Catalogue of Microorganisms (GCM) 10K type strain sequencing project: providing services to taxonomists for standard genome sequencing and annotation.</title>
        <authorList>
            <consortium name="The Broad Institute Genomics Platform"/>
            <consortium name="The Broad Institute Genome Sequencing Center for Infectious Disease"/>
            <person name="Wu L."/>
            <person name="Ma J."/>
        </authorList>
    </citation>
    <scope>NUCLEOTIDE SEQUENCE [LARGE SCALE GENOMIC DNA]</scope>
    <source>
        <strain evidence="3">CGMCC 1.8985</strain>
    </source>
</reference>
<evidence type="ECO:0000256" key="1">
    <source>
        <dbReference type="SAM" id="Phobius"/>
    </source>
</evidence>
<sequence length="365" mass="38803">MNIHARRRPSAAQGQRGATLIELMIALLLGLVVVAAASGLFLTNKRVYASTETINRIQENSRVSFEIMSRDIREAAAKPCGNSSTTVNLLQSRDSAWWEQFGEGLRGYDGNQVSPGTVIGTGVAQRVAGTDAIDLHLVNDGDYAVVKHDTPSATLDLNNRNGLVEGDIVMVCNTEYSLIFQITGFNGTGLLHTGAGSITPGNCGSEFQFEDPDLSKCSGASAPNGYCVMGATSAQCVKSSEDPAALARIQTSRWYIGNNARGGRSLYRAQLVNRTATLTPNIVDAVEIAEGIGAMQLQYRSNGSTVWRDATAVADWTIVNAVRVNFTAEGTEGALSGGYLDGTDGDVLNRSVSHVVAIRNREGVL</sequence>
<comment type="caution">
    <text evidence="2">The sequence shown here is derived from an EMBL/GenBank/DDBJ whole genome shotgun (WGS) entry which is preliminary data.</text>
</comment>
<dbReference type="Pfam" id="PF16074">
    <property type="entry name" value="PilW"/>
    <property type="match status" value="1"/>
</dbReference>
<keyword evidence="1" id="KW-1133">Transmembrane helix</keyword>
<evidence type="ECO:0000313" key="2">
    <source>
        <dbReference type="EMBL" id="GGK10979.1"/>
    </source>
</evidence>
<keyword evidence="1" id="KW-0472">Membrane</keyword>
<dbReference type="InterPro" id="IPR012902">
    <property type="entry name" value="N_methyl_site"/>
</dbReference>
<name>A0ABQ2EGY8_9GAMM</name>
<protein>
    <recommendedName>
        <fullName evidence="4">Prepilin-type N-terminal cleavage/methylation domain-containing protein</fullName>
    </recommendedName>
</protein>
<dbReference type="Proteomes" id="UP000599009">
    <property type="component" value="Unassembled WGS sequence"/>
</dbReference>
<evidence type="ECO:0000313" key="3">
    <source>
        <dbReference type="Proteomes" id="UP000599009"/>
    </source>
</evidence>